<dbReference type="Gene3D" id="1.10.20.10">
    <property type="entry name" value="Histone, subunit A"/>
    <property type="match status" value="1"/>
</dbReference>
<evidence type="ECO:0000256" key="3">
    <source>
        <dbReference type="SAM" id="MobiDB-lite"/>
    </source>
</evidence>
<dbReference type="GO" id="GO:0016251">
    <property type="term" value="F:RNA polymerase II general transcription initiation factor activity"/>
    <property type="evidence" value="ECO:0007669"/>
    <property type="project" value="TreeGrafter"/>
</dbReference>
<dbReference type="InterPro" id="IPR009072">
    <property type="entry name" value="Histone-fold"/>
</dbReference>
<evidence type="ECO:0000256" key="1">
    <source>
        <dbReference type="ARBA" id="ARBA00004123"/>
    </source>
</evidence>
<dbReference type="CDD" id="cd22906">
    <property type="entry name" value="HFD_DRAP1"/>
    <property type="match status" value="1"/>
</dbReference>
<evidence type="ECO:0000259" key="5">
    <source>
        <dbReference type="Pfam" id="PF00808"/>
    </source>
</evidence>
<comment type="caution">
    <text evidence="6">The sequence shown here is derived from an EMBL/GenBank/DDBJ whole genome shotgun (WGS) entry which is preliminary data.</text>
</comment>
<accession>A0A8J5GSF9</accession>
<keyword evidence="2" id="KW-0539">Nucleus</keyword>
<dbReference type="FunFam" id="1.10.20.10:FF:000038">
    <property type="entry name" value="dr1-associated corepressor homolog"/>
    <property type="match status" value="1"/>
</dbReference>
<feature type="region of interest" description="Disordered" evidence="3">
    <location>
        <begin position="342"/>
        <end position="403"/>
    </location>
</feature>
<name>A0A8J5GSF9_ZINOF</name>
<evidence type="ECO:0000313" key="7">
    <source>
        <dbReference type="Proteomes" id="UP000734854"/>
    </source>
</evidence>
<keyword evidence="4" id="KW-0812">Transmembrane</keyword>
<feature type="region of interest" description="Disordered" evidence="3">
    <location>
        <begin position="256"/>
        <end position="327"/>
    </location>
</feature>
<dbReference type="EMBL" id="JACMSC010000009">
    <property type="protein sequence ID" value="KAG6509145.1"/>
    <property type="molecule type" value="Genomic_DNA"/>
</dbReference>
<feature type="region of interest" description="Disordered" evidence="3">
    <location>
        <begin position="141"/>
        <end position="160"/>
    </location>
</feature>
<feature type="compositionally biased region" description="Low complexity" evidence="3">
    <location>
        <begin position="367"/>
        <end position="383"/>
    </location>
</feature>
<keyword evidence="4" id="KW-0472">Membrane</keyword>
<dbReference type="GO" id="GO:0005634">
    <property type="term" value="C:nucleus"/>
    <property type="evidence" value="ECO:0007669"/>
    <property type="project" value="UniProtKB-SubCell"/>
</dbReference>
<organism evidence="6 7">
    <name type="scientific">Zingiber officinale</name>
    <name type="common">Ginger</name>
    <name type="synonym">Amomum zingiber</name>
    <dbReference type="NCBI Taxonomy" id="94328"/>
    <lineage>
        <taxon>Eukaryota</taxon>
        <taxon>Viridiplantae</taxon>
        <taxon>Streptophyta</taxon>
        <taxon>Embryophyta</taxon>
        <taxon>Tracheophyta</taxon>
        <taxon>Spermatophyta</taxon>
        <taxon>Magnoliopsida</taxon>
        <taxon>Liliopsida</taxon>
        <taxon>Zingiberales</taxon>
        <taxon>Zingiberaceae</taxon>
        <taxon>Zingiber</taxon>
    </lineage>
</organism>
<keyword evidence="4" id="KW-1133">Transmembrane helix</keyword>
<reference evidence="6 7" key="1">
    <citation type="submission" date="2020-08" db="EMBL/GenBank/DDBJ databases">
        <title>Plant Genome Project.</title>
        <authorList>
            <person name="Zhang R.-G."/>
        </authorList>
    </citation>
    <scope>NUCLEOTIDE SEQUENCE [LARGE SCALE GENOMIC DNA]</scope>
    <source>
        <tissue evidence="6">Rhizome</tissue>
    </source>
</reference>
<dbReference type="Pfam" id="PF00808">
    <property type="entry name" value="CBFD_NFYB_HMF"/>
    <property type="match status" value="1"/>
</dbReference>
<dbReference type="InterPro" id="IPR003958">
    <property type="entry name" value="CBFA_NFYB_domain"/>
</dbReference>
<dbReference type="AlphaFoldDB" id="A0A8J5GSF9"/>
<dbReference type="InterPro" id="IPR050568">
    <property type="entry name" value="Transcr_DNA_Rep_Reg"/>
</dbReference>
<evidence type="ECO:0000256" key="2">
    <source>
        <dbReference type="ARBA" id="ARBA00023242"/>
    </source>
</evidence>
<gene>
    <name evidence="6" type="ORF">ZIOFF_034536</name>
</gene>
<sequence length="428" mass="47053">MLRIAVVGMPCQFFFFYFLFAFFSSFPLLVETTVRVPIVPGGDCASLAVGHPPTAHRWPDCIQNPSDNPVEIRLRSRFLAWRSDRAGFRLDSSCNPSVNRSESDSDRIPAVIASNSDRDQARSWLESGAIELDCGRNLSMPRSPTMTASSHATRRLPTHRAPPPLPLAACPLCLTCRNPSSRIKKIMQADEDVGKIAMAVPLLVSKALELFLQDLCDRTYEITLQRGAKTLNSSHLKQCVKTYSAYDFLTGVVNKVPNLGGMEPSEDDKGIGRRRKTHTHGDEAENGEDLQLRAAKMATRNANVNPRGRGRGRGRGRPPSKPREERYVKCEDDDIMLGDQDEEAPVEQPEQSQGVEKQNNPVGIHPSSISISTIGGAATSAAAETTKTDETPGWPLPDGVGSIGIEPSRLVQLTMQIDNDDEDYDNED</sequence>
<feature type="transmembrane region" description="Helical" evidence="4">
    <location>
        <begin position="12"/>
        <end position="30"/>
    </location>
</feature>
<feature type="compositionally biased region" description="Basic residues" evidence="3">
    <location>
        <begin position="308"/>
        <end position="320"/>
    </location>
</feature>
<dbReference type="GO" id="GO:0046982">
    <property type="term" value="F:protein heterodimerization activity"/>
    <property type="evidence" value="ECO:0007669"/>
    <property type="project" value="InterPro"/>
</dbReference>
<feature type="domain" description="Transcription factor CBF/NF-Y/archaeal histone" evidence="5">
    <location>
        <begin position="179"/>
        <end position="240"/>
    </location>
</feature>
<dbReference type="Proteomes" id="UP000734854">
    <property type="component" value="Unassembled WGS sequence"/>
</dbReference>
<proteinExistence type="predicted"/>
<dbReference type="GO" id="GO:0001046">
    <property type="term" value="F:core promoter sequence-specific DNA binding"/>
    <property type="evidence" value="ECO:0007669"/>
    <property type="project" value="TreeGrafter"/>
</dbReference>
<keyword evidence="7" id="KW-1185">Reference proteome</keyword>
<evidence type="ECO:0000256" key="4">
    <source>
        <dbReference type="SAM" id="Phobius"/>
    </source>
</evidence>
<protein>
    <recommendedName>
        <fullName evidence="5">Transcription factor CBF/NF-Y/archaeal histone domain-containing protein</fullName>
    </recommendedName>
</protein>
<comment type="subcellular location">
    <subcellularLocation>
        <location evidence="1">Nucleus</location>
    </subcellularLocation>
</comment>
<evidence type="ECO:0000313" key="6">
    <source>
        <dbReference type="EMBL" id="KAG6509145.1"/>
    </source>
</evidence>
<feature type="compositionally biased region" description="Polar residues" evidence="3">
    <location>
        <begin position="349"/>
        <end position="361"/>
    </location>
</feature>
<dbReference type="SUPFAM" id="SSF47113">
    <property type="entry name" value="Histone-fold"/>
    <property type="match status" value="1"/>
</dbReference>
<dbReference type="PANTHER" id="PTHR10252:SF5">
    <property type="entry name" value="DR1-ASSOCIATED COREPRESSOR"/>
    <property type="match status" value="1"/>
</dbReference>
<feature type="compositionally biased region" description="Polar residues" evidence="3">
    <location>
        <begin position="141"/>
        <end position="151"/>
    </location>
</feature>
<dbReference type="PANTHER" id="PTHR10252">
    <property type="entry name" value="HISTONE-LIKE TRANSCRIPTION FACTOR CCAAT-RELATED"/>
    <property type="match status" value="1"/>
</dbReference>